<dbReference type="InterPro" id="IPR000172">
    <property type="entry name" value="GMC_OxRdtase_N"/>
</dbReference>
<dbReference type="InterPro" id="IPR036188">
    <property type="entry name" value="FAD/NAD-bd_sf"/>
</dbReference>
<dbReference type="STRING" id="278938.A0A4Z1K073"/>
<sequence length="805" mass="83492">MYSKILGSTALIGLARIATAATTNGAYTDANTGIEFQRYLDTTIGYSFGIAVPQSPTADFIGQLVVPLKSGAGWGALSMGAGMTNKLLFVAWPNGEEIQSSFRYATGYSNPDVYTSTKVAALPIANGTFINSTHLSYTFVCQSCVIGGSTTFDASSVLATIGYAVSSSTPTNPSNSGSALSYHDVGANIYNLNLTAARSAQYSTWASWASAAPSGGNSTSPGTGSGSNSTVPAPTTLNSTYDVIVVGGGASGIIVAERIAESGVSVLLLERGPANTVALGSTQGLSWNSTLTPYDVPALGSSLATISGTQFCSDTASTAGCLLGGSSSINGLNFIRPAAHDFENWPTGWDWDSVSDAADRLYSRNPGTTQPSADGKHYDDLAYTTWSAYLGQQGWSEVDSIESPNEKHAVFSRPAWSISNHLRAGPARTYMPFAEQLDNFELKLESSVIQVLRNGSTITGVLTQATDGSRQIINLNANGKVVLASGALSTPRILWNSGIGRSDALNIVKTGTSGVSLPDSSDWVDLPVGHNLKDHAQVPLQFTTSPAFKAFDFTGLATSPVATDLDLYKQGSGTITQAAQRMHLWTSINGTDGVARYLQGTVSAMADDTITIKAFLTHGTTSTGELGISASGSTVLNTKPWLQTTEDMAAYSEFIQFFLNMVSSNSSNAAGNSSYSLSYKTSGATPSSIISSSLVSGDHWVGTAKMGTDDGRTNGTAVVDLNTKVYGTDNLFVVDASIHPDLPTGNTQAIIMVVAEQAAAKIAAYDVATGSGSTTRTPAAIVAPSAGSADSAAKAGDDDDESCEA</sequence>
<dbReference type="Gene3D" id="2.60.40.1210">
    <property type="entry name" value="Cellobiose dehydrogenase, cytochrome domain"/>
    <property type="match status" value="1"/>
</dbReference>
<dbReference type="SUPFAM" id="SSF49344">
    <property type="entry name" value="CBD9-like"/>
    <property type="match status" value="1"/>
</dbReference>
<dbReference type="SUPFAM" id="SSF51905">
    <property type="entry name" value="FAD/NAD(P)-binding domain"/>
    <property type="match status" value="1"/>
</dbReference>
<evidence type="ECO:0000256" key="2">
    <source>
        <dbReference type="RuleBase" id="RU003968"/>
    </source>
</evidence>
<evidence type="ECO:0000256" key="1">
    <source>
        <dbReference type="ARBA" id="ARBA00010790"/>
    </source>
</evidence>
<evidence type="ECO:0000259" key="5">
    <source>
        <dbReference type="PROSITE" id="PS00623"/>
    </source>
</evidence>
<gene>
    <name evidence="7" type="ORF">BELL_0041g00010</name>
</gene>
<dbReference type="PANTHER" id="PTHR47190:SF4">
    <property type="entry name" value="DEHYDROGENASE, PUTATIVE-RELATED"/>
    <property type="match status" value="1"/>
</dbReference>
<evidence type="ECO:0000256" key="4">
    <source>
        <dbReference type="SAM" id="SignalP"/>
    </source>
</evidence>
<feature type="signal peptide" evidence="4">
    <location>
        <begin position="1"/>
        <end position="20"/>
    </location>
</feature>
<evidence type="ECO:0000259" key="6">
    <source>
        <dbReference type="PROSITE" id="PS00624"/>
    </source>
</evidence>
<dbReference type="Pfam" id="PF16010">
    <property type="entry name" value="CDH-cyt"/>
    <property type="match status" value="1"/>
</dbReference>
<feature type="compositionally biased region" description="Low complexity" evidence="3">
    <location>
        <begin position="785"/>
        <end position="794"/>
    </location>
</feature>
<keyword evidence="4" id="KW-0732">Signal</keyword>
<keyword evidence="8" id="KW-1185">Reference proteome</keyword>
<dbReference type="InterPro" id="IPR053208">
    <property type="entry name" value="GMC_Oxidoreductase_CD"/>
</dbReference>
<comment type="similarity">
    <text evidence="1 2">Belongs to the GMC oxidoreductase family.</text>
</comment>
<evidence type="ECO:0000313" key="7">
    <source>
        <dbReference type="EMBL" id="TGO79158.1"/>
    </source>
</evidence>
<feature type="domain" description="Glucose-methanol-choline oxidoreductase N-terminal" evidence="6">
    <location>
        <begin position="486"/>
        <end position="500"/>
    </location>
</feature>
<dbReference type="PROSITE" id="PS00624">
    <property type="entry name" value="GMC_OXRED_2"/>
    <property type="match status" value="1"/>
</dbReference>
<keyword evidence="2" id="KW-0274">FAD</keyword>
<evidence type="ECO:0000313" key="8">
    <source>
        <dbReference type="Proteomes" id="UP000297229"/>
    </source>
</evidence>
<dbReference type="SUPFAM" id="SSF54373">
    <property type="entry name" value="FAD-linked reductases, C-terminal domain"/>
    <property type="match status" value="1"/>
</dbReference>
<protein>
    <recommendedName>
        <fullName evidence="5 6">Glucose-methanol-choline oxidoreductase N-terminal domain-containing protein</fullName>
    </recommendedName>
</protein>
<dbReference type="AlphaFoldDB" id="A0A4Z1K073"/>
<dbReference type="Gene3D" id="3.50.50.60">
    <property type="entry name" value="FAD/NAD(P)-binding domain"/>
    <property type="match status" value="1"/>
</dbReference>
<feature type="domain" description="Glucose-methanol-choline oxidoreductase N-terminal" evidence="5">
    <location>
        <begin position="320"/>
        <end position="343"/>
    </location>
</feature>
<dbReference type="Pfam" id="PF05199">
    <property type="entry name" value="GMC_oxred_C"/>
    <property type="match status" value="1"/>
</dbReference>
<comment type="caution">
    <text evidence="7">The sequence shown here is derived from an EMBL/GenBank/DDBJ whole genome shotgun (WGS) entry which is preliminary data.</text>
</comment>
<accession>A0A4Z1K073</accession>
<proteinExistence type="inferred from homology"/>
<dbReference type="PROSITE" id="PS00623">
    <property type="entry name" value="GMC_OXRED_1"/>
    <property type="match status" value="1"/>
</dbReference>
<dbReference type="InterPro" id="IPR007867">
    <property type="entry name" value="GMC_OxRtase_C"/>
</dbReference>
<organism evidence="7 8">
    <name type="scientific">Botrytis elliptica</name>
    <dbReference type="NCBI Taxonomy" id="278938"/>
    <lineage>
        <taxon>Eukaryota</taxon>
        <taxon>Fungi</taxon>
        <taxon>Dikarya</taxon>
        <taxon>Ascomycota</taxon>
        <taxon>Pezizomycotina</taxon>
        <taxon>Leotiomycetes</taxon>
        <taxon>Helotiales</taxon>
        <taxon>Sclerotiniaceae</taxon>
        <taxon>Botrytis</taxon>
    </lineage>
</organism>
<dbReference type="InterPro" id="IPR015920">
    <property type="entry name" value="Cellobiose_DH-like_cyt"/>
</dbReference>
<feature type="region of interest" description="Disordered" evidence="3">
    <location>
        <begin position="771"/>
        <end position="805"/>
    </location>
</feature>
<feature type="chain" id="PRO_5021448805" description="Glucose-methanol-choline oxidoreductase N-terminal domain-containing protein" evidence="4">
    <location>
        <begin position="21"/>
        <end position="805"/>
    </location>
</feature>
<dbReference type="GO" id="GO:0016614">
    <property type="term" value="F:oxidoreductase activity, acting on CH-OH group of donors"/>
    <property type="evidence" value="ECO:0007669"/>
    <property type="project" value="InterPro"/>
</dbReference>
<dbReference type="GO" id="GO:0050660">
    <property type="term" value="F:flavin adenine dinucleotide binding"/>
    <property type="evidence" value="ECO:0007669"/>
    <property type="project" value="InterPro"/>
</dbReference>
<evidence type="ECO:0000256" key="3">
    <source>
        <dbReference type="SAM" id="MobiDB-lite"/>
    </source>
</evidence>
<dbReference type="Gene3D" id="3.30.410.10">
    <property type="entry name" value="Cholesterol Oxidase, domain 2"/>
    <property type="match status" value="1"/>
</dbReference>
<dbReference type="EMBL" id="PQXM01000041">
    <property type="protein sequence ID" value="TGO79158.1"/>
    <property type="molecule type" value="Genomic_DNA"/>
</dbReference>
<name>A0A4Z1K073_9HELO</name>
<dbReference type="PANTHER" id="PTHR47190">
    <property type="entry name" value="DEHYDROGENASE, PUTATIVE-RELATED"/>
    <property type="match status" value="1"/>
</dbReference>
<dbReference type="Proteomes" id="UP000297229">
    <property type="component" value="Unassembled WGS sequence"/>
</dbReference>
<reference evidence="7 8" key="1">
    <citation type="submission" date="2017-12" db="EMBL/GenBank/DDBJ databases">
        <title>Comparative genomics of Botrytis spp.</title>
        <authorList>
            <person name="Valero-Jimenez C.A."/>
            <person name="Tapia P."/>
            <person name="Veloso J."/>
            <person name="Silva-Moreno E."/>
            <person name="Staats M."/>
            <person name="Valdes J.H."/>
            <person name="Van Kan J.A.L."/>
        </authorList>
    </citation>
    <scope>NUCLEOTIDE SEQUENCE [LARGE SCALE GENOMIC DNA]</scope>
    <source>
        <strain evidence="7 8">Be9601</strain>
    </source>
</reference>
<dbReference type="CDD" id="cd09630">
    <property type="entry name" value="CDH_like_cytochrome"/>
    <property type="match status" value="1"/>
</dbReference>
<keyword evidence="2" id="KW-0285">Flavoprotein</keyword>
<dbReference type="Pfam" id="PF00732">
    <property type="entry name" value="GMC_oxred_N"/>
    <property type="match status" value="1"/>
</dbReference>